<sequence>MFNKLKNIKAKKLVAGVGLATATAVASTAGMASTALTPSTADYSFTVENKYKGTATRTLTKSGNSWNYKVNARVAGVATANQNSTFSLSGNNIIPSSASTAYKLFGIGNTHSMKFSNSGKKVASTYRGKTVNLSAPNRAFDDLSLEAQIRQDLLTGKFTGNYYMVKKDKVEKTPFKKAGNTKITVPAGTFDTIRVDRIHDDNDRSTSFWLAPSLDYLPVQVTQINDGKKMEMKLTKVR</sequence>
<gene>
    <name evidence="2" type="ORF">A1232T_01469</name>
</gene>
<name>A0A1R4GV41_9GAMM</name>
<evidence type="ECO:0000256" key="1">
    <source>
        <dbReference type="SAM" id="SignalP"/>
    </source>
</evidence>
<dbReference type="OrthoDB" id="6007799at2"/>
<proteinExistence type="predicted"/>
<dbReference type="InterPro" id="IPR021457">
    <property type="entry name" value="DUF3108"/>
</dbReference>
<organism evidence="2 3">
    <name type="scientific">Psychrobacter piechaudii</name>
    <dbReference type="NCBI Taxonomy" id="1945521"/>
    <lineage>
        <taxon>Bacteria</taxon>
        <taxon>Pseudomonadati</taxon>
        <taxon>Pseudomonadota</taxon>
        <taxon>Gammaproteobacteria</taxon>
        <taxon>Moraxellales</taxon>
        <taxon>Moraxellaceae</taxon>
        <taxon>Psychrobacter</taxon>
    </lineage>
</organism>
<keyword evidence="3" id="KW-1185">Reference proteome</keyword>
<dbReference type="AlphaFoldDB" id="A0A1R4GV41"/>
<reference evidence="2 3" key="1">
    <citation type="submission" date="2017-02" db="EMBL/GenBank/DDBJ databases">
        <authorList>
            <person name="Peterson S.W."/>
        </authorList>
    </citation>
    <scope>NUCLEOTIDE SEQUENCE [LARGE SCALE GENOMIC DNA]</scope>
    <source>
        <strain evidence="2">Psychrobacter_piechaudii</strain>
    </source>
</reference>
<evidence type="ECO:0000313" key="3">
    <source>
        <dbReference type="Proteomes" id="UP000188357"/>
    </source>
</evidence>
<evidence type="ECO:0008006" key="4">
    <source>
        <dbReference type="Google" id="ProtNLM"/>
    </source>
</evidence>
<protein>
    <recommendedName>
        <fullName evidence="4">DUF3108 domain-containing protein</fullName>
    </recommendedName>
</protein>
<feature type="chain" id="PRO_5012706756" description="DUF3108 domain-containing protein" evidence="1">
    <location>
        <begin position="27"/>
        <end position="238"/>
    </location>
</feature>
<dbReference type="Proteomes" id="UP000188357">
    <property type="component" value="Unassembled WGS sequence"/>
</dbReference>
<accession>A0A1R4GV41</accession>
<keyword evidence="1" id="KW-0732">Signal</keyword>
<feature type="signal peptide" evidence="1">
    <location>
        <begin position="1"/>
        <end position="26"/>
    </location>
</feature>
<dbReference type="RefSeq" id="WP_077451209.1">
    <property type="nucleotide sequence ID" value="NZ_FUGE01000144.1"/>
</dbReference>
<dbReference type="STRING" id="1945521.A1232T_01469"/>
<dbReference type="Pfam" id="PF11306">
    <property type="entry name" value="DUF3108"/>
    <property type="match status" value="1"/>
</dbReference>
<evidence type="ECO:0000313" key="2">
    <source>
        <dbReference type="EMBL" id="SJM71981.1"/>
    </source>
</evidence>
<dbReference type="EMBL" id="FUGE01000144">
    <property type="protein sequence ID" value="SJM71981.1"/>
    <property type="molecule type" value="Genomic_DNA"/>
</dbReference>